<evidence type="ECO:0000313" key="2">
    <source>
        <dbReference type="Proteomes" id="UP000799757"/>
    </source>
</evidence>
<accession>A0A6A6XDR3</accession>
<name>A0A6A6XDR3_9PLEO</name>
<protein>
    <submittedName>
        <fullName evidence="1">Uncharacterized protein</fullName>
    </submittedName>
</protein>
<gene>
    <name evidence="1" type="ORF">K505DRAFT_219545</name>
</gene>
<dbReference type="Proteomes" id="UP000799757">
    <property type="component" value="Unassembled WGS sequence"/>
</dbReference>
<keyword evidence="2" id="KW-1185">Reference proteome</keyword>
<dbReference type="EMBL" id="MU001891">
    <property type="protein sequence ID" value="KAF2794418.1"/>
    <property type="molecule type" value="Genomic_DNA"/>
</dbReference>
<evidence type="ECO:0000313" key="1">
    <source>
        <dbReference type="EMBL" id="KAF2794418.1"/>
    </source>
</evidence>
<organism evidence="1 2">
    <name type="scientific">Melanomma pulvis-pyrius CBS 109.77</name>
    <dbReference type="NCBI Taxonomy" id="1314802"/>
    <lineage>
        <taxon>Eukaryota</taxon>
        <taxon>Fungi</taxon>
        <taxon>Dikarya</taxon>
        <taxon>Ascomycota</taxon>
        <taxon>Pezizomycotina</taxon>
        <taxon>Dothideomycetes</taxon>
        <taxon>Pleosporomycetidae</taxon>
        <taxon>Pleosporales</taxon>
        <taxon>Melanommataceae</taxon>
        <taxon>Melanomma</taxon>
    </lineage>
</organism>
<proteinExistence type="predicted"/>
<dbReference type="AlphaFoldDB" id="A0A6A6XDR3"/>
<feature type="non-terminal residue" evidence="1">
    <location>
        <position position="53"/>
    </location>
</feature>
<sequence length="53" mass="5938">MPVPAKSMLPALTTFLVLSLTYTTIVARKEGQNIDSARTRFQQQRLRGNQAMS</sequence>
<dbReference type="OrthoDB" id="3707219at2759"/>
<reference evidence="1" key="1">
    <citation type="journal article" date="2020" name="Stud. Mycol.">
        <title>101 Dothideomycetes genomes: a test case for predicting lifestyles and emergence of pathogens.</title>
        <authorList>
            <person name="Haridas S."/>
            <person name="Albert R."/>
            <person name="Binder M."/>
            <person name="Bloem J."/>
            <person name="Labutti K."/>
            <person name="Salamov A."/>
            <person name="Andreopoulos B."/>
            <person name="Baker S."/>
            <person name="Barry K."/>
            <person name="Bills G."/>
            <person name="Bluhm B."/>
            <person name="Cannon C."/>
            <person name="Castanera R."/>
            <person name="Culley D."/>
            <person name="Daum C."/>
            <person name="Ezra D."/>
            <person name="Gonzalez J."/>
            <person name="Henrissat B."/>
            <person name="Kuo A."/>
            <person name="Liang C."/>
            <person name="Lipzen A."/>
            <person name="Lutzoni F."/>
            <person name="Magnuson J."/>
            <person name="Mondo S."/>
            <person name="Nolan M."/>
            <person name="Ohm R."/>
            <person name="Pangilinan J."/>
            <person name="Park H.-J."/>
            <person name="Ramirez L."/>
            <person name="Alfaro M."/>
            <person name="Sun H."/>
            <person name="Tritt A."/>
            <person name="Yoshinaga Y."/>
            <person name="Zwiers L.-H."/>
            <person name="Turgeon B."/>
            <person name="Goodwin S."/>
            <person name="Spatafora J."/>
            <person name="Crous P."/>
            <person name="Grigoriev I."/>
        </authorList>
    </citation>
    <scope>NUCLEOTIDE SEQUENCE</scope>
    <source>
        <strain evidence="1">CBS 109.77</strain>
    </source>
</reference>